<sequence>MNWNQEEFIAYLLIYASYADGEFSLEERQMILNKVNNDSFHKIMAEYAMDDDDAVKMEKIKAYEGIYYPTSVQKQELMHFVKQLFYSDNVFSDDEQDLWERLREII</sequence>
<dbReference type="Gene3D" id="1.10.3680.10">
    <property type="entry name" value="TerB-like"/>
    <property type="match status" value="1"/>
</dbReference>
<gene>
    <name evidence="1" type="ORF">GCM10007940_29770</name>
</gene>
<dbReference type="CDD" id="cd07177">
    <property type="entry name" value="terB_like"/>
    <property type="match status" value="1"/>
</dbReference>
<comment type="caution">
    <text evidence="1">The sequence shown here is derived from an EMBL/GenBank/DDBJ whole genome shotgun (WGS) entry which is preliminary data.</text>
</comment>
<dbReference type="RefSeq" id="WP_235293726.1">
    <property type="nucleotide sequence ID" value="NZ_BSOH01000020.1"/>
</dbReference>
<accession>A0AA37SPK9</accession>
<evidence type="ECO:0000313" key="1">
    <source>
        <dbReference type="EMBL" id="GLR18361.1"/>
    </source>
</evidence>
<evidence type="ECO:0000313" key="2">
    <source>
        <dbReference type="Proteomes" id="UP001156666"/>
    </source>
</evidence>
<organism evidence="1 2">
    <name type="scientific">Portibacter lacus</name>
    <dbReference type="NCBI Taxonomy" id="1099794"/>
    <lineage>
        <taxon>Bacteria</taxon>
        <taxon>Pseudomonadati</taxon>
        <taxon>Bacteroidota</taxon>
        <taxon>Saprospiria</taxon>
        <taxon>Saprospirales</taxon>
        <taxon>Haliscomenobacteraceae</taxon>
        <taxon>Portibacter</taxon>
    </lineage>
</organism>
<proteinExistence type="predicted"/>
<reference evidence="1" key="1">
    <citation type="journal article" date="2014" name="Int. J. Syst. Evol. Microbiol.">
        <title>Complete genome sequence of Corynebacterium casei LMG S-19264T (=DSM 44701T), isolated from a smear-ripened cheese.</title>
        <authorList>
            <consortium name="US DOE Joint Genome Institute (JGI-PGF)"/>
            <person name="Walter F."/>
            <person name="Albersmeier A."/>
            <person name="Kalinowski J."/>
            <person name="Ruckert C."/>
        </authorList>
    </citation>
    <scope>NUCLEOTIDE SEQUENCE</scope>
    <source>
        <strain evidence="1">NBRC 108769</strain>
    </source>
</reference>
<dbReference type="EMBL" id="BSOH01000020">
    <property type="protein sequence ID" value="GLR18361.1"/>
    <property type="molecule type" value="Genomic_DNA"/>
</dbReference>
<keyword evidence="2" id="KW-1185">Reference proteome</keyword>
<dbReference type="InterPro" id="IPR029024">
    <property type="entry name" value="TerB-like"/>
</dbReference>
<dbReference type="AlphaFoldDB" id="A0AA37SPK9"/>
<dbReference type="SUPFAM" id="SSF158682">
    <property type="entry name" value="TerB-like"/>
    <property type="match status" value="1"/>
</dbReference>
<protein>
    <submittedName>
        <fullName evidence="1">Uncharacterized protein</fullName>
    </submittedName>
</protein>
<reference evidence="1" key="2">
    <citation type="submission" date="2023-01" db="EMBL/GenBank/DDBJ databases">
        <title>Draft genome sequence of Portibacter lacus strain NBRC 108769.</title>
        <authorList>
            <person name="Sun Q."/>
            <person name="Mori K."/>
        </authorList>
    </citation>
    <scope>NUCLEOTIDE SEQUENCE</scope>
    <source>
        <strain evidence="1">NBRC 108769</strain>
    </source>
</reference>
<name>A0AA37SPK9_9BACT</name>
<dbReference type="Proteomes" id="UP001156666">
    <property type="component" value="Unassembled WGS sequence"/>
</dbReference>